<feature type="compositionally biased region" description="Basic residues" evidence="1">
    <location>
        <begin position="35"/>
        <end position="51"/>
    </location>
</feature>
<dbReference type="PANTHER" id="PTHR16277:SF7">
    <property type="entry name" value="RE12330P"/>
    <property type="match status" value="1"/>
</dbReference>
<name>A0A7R9BRC8_9CRUS</name>
<feature type="domain" description="SERTA" evidence="2">
    <location>
        <begin position="135"/>
        <end position="182"/>
    </location>
</feature>
<dbReference type="InterPro" id="IPR052262">
    <property type="entry name" value="E2F-SERTA_domain_protein"/>
</dbReference>
<keyword evidence="4" id="KW-1185">Reference proteome</keyword>
<organism evidence="3">
    <name type="scientific">Notodromas monacha</name>
    <dbReference type="NCBI Taxonomy" id="399045"/>
    <lineage>
        <taxon>Eukaryota</taxon>
        <taxon>Metazoa</taxon>
        <taxon>Ecdysozoa</taxon>
        <taxon>Arthropoda</taxon>
        <taxon>Crustacea</taxon>
        <taxon>Oligostraca</taxon>
        <taxon>Ostracoda</taxon>
        <taxon>Podocopa</taxon>
        <taxon>Podocopida</taxon>
        <taxon>Cypridocopina</taxon>
        <taxon>Cypridoidea</taxon>
        <taxon>Cyprididae</taxon>
        <taxon>Notodromas</taxon>
    </lineage>
</organism>
<feature type="compositionally biased region" description="Pro residues" evidence="1">
    <location>
        <begin position="93"/>
        <end position="115"/>
    </location>
</feature>
<dbReference type="AlphaFoldDB" id="A0A7R9BRC8"/>
<dbReference type="InterPro" id="IPR009263">
    <property type="entry name" value="SERTA_dom"/>
</dbReference>
<dbReference type="GO" id="GO:0005634">
    <property type="term" value="C:nucleus"/>
    <property type="evidence" value="ECO:0007669"/>
    <property type="project" value="TreeGrafter"/>
</dbReference>
<dbReference type="EMBL" id="OA883998">
    <property type="protein sequence ID" value="CAD7280131.1"/>
    <property type="molecule type" value="Genomic_DNA"/>
</dbReference>
<reference evidence="3" key="1">
    <citation type="submission" date="2020-11" db="EMBL/GenBank/DDBJ databases">
        <authorList>
            <person name="Tran Van P."/>
        </authorList>
    </citation>
    <scope>NUCLEOTIDE SEQUENCE</scope>
</reference>
<dbReference type="Proteomes" id="UP000678499">
    <property type="component" value="Unassembled WGS sequence"/>
</dbReference>
<evidence type="ECO:0000313" key="4">
    <source>
        <dbReference type="Proteomes" id="UP000678499"/>
    </source>
</evidence>
<proteinExistence type="predicted"/>
<dbReference type="Pfam" id="PF06031">
    <property type="entry name" value="SERTA"/>
    <property type="match status" value="1"/>
</dbReference>
<protein>
    <recommendedName>
        <fullName evidence="2">SERTA domain-containing protein</fullName>
    </recommendedName>
</protein>
<evidence type="ECO:0000256" key="1">
    <source>
        <dbReference type="SAM" id="MobiDB-lite"/>
    </source>
</evidence>
<accession>A0A7R9BRC8</accession>
<feature type="compositionally biased region" description="Basic residues" evidence="1">
    <location>
        <begin position="220"/>
        <end position="247"/>
    </location>
</feature>
<sequence length="291" mass="33134">MTGETWTMEDAGTSGKWTPSSVPATAAPPSPVTFVHHHNHNHHNHHHHHHQQQQNNHQQQQQNHHHHHQQTTNKRFEEGGKSYLELGSCNFRPTPPPQPVVAPPPPTPPPPPPQPQHQLSVVPLRVEPRPAPPSHRQSPYSHQRLIVLNMSMCKLNKYLSLHKSVLICNTMRSIEKEMEQEGVRLGGAGAPVAPPLVEPLPAPPSPMPVASECWPAPNHNNHHHHHHHHPHHNHHHPHHHHHHHHHLHQMEQQHQQDGVDCWGGVMVDPVPKSEGIFAEDFRHFMQVLVET</sequence>
<dbReference type="EMBL" id="CAJPEX010001961">
    <property type="protein sequence ID" value="CAG0920283.1"/>
    <property type="molecule type" value="Genomic_DNA"/>
</dbReference>
<gene>
    <name evidence="3" type="ORF">NMOB1V02_LOCUS7794</name>
</gene>
<dbReference type="PROSITE" id="PS51053">
    <property type="entry name" value="SERTA"/>
    <property type="match status" value="1"/>
</dbReference>
<evidence type="ECO:0000259" key="2">
    <source>
        <dbReference type="PROSITE" id="PS51053"/>
    </source>
</evidence>
<dbReference type="PANTHER" id="PTHR16277">
    <property type="entry name" value="CELL DIVISION CYCLE ASSOCIATED PROTEIN 4/SERTA DOMAIN-CONTAINING PROTEIN 2"/>
    <property type="match status" value="1"/>
</dbReference>
<dbReference type="OrthoDB" id="6382806at2759"/>
<feature type="compositionally biased region" description="Low complexity" evidence="1">
    <location>
        <begin position="52"/>
        <end position="62"/>
    </location>
</feature>
<feature type="region of interest" description="Disordered" evidence="1">
    <location>
        <begin position="214"/>
        <end position="257"/>
    </location>
</feature>
<dbReference type="PRINTS" id="PR01217">
    <property type="entry name" value="PRICHEXTENSN"/>
</dbReference>
<evidence type="ECO:0000313" key="3">
    <source>
        <dbReference type="EMBL" id="CAD7280131.1"/>
    </source>
</evidence>
<feature type="region of interest" description="Disordered" evidence="1">
    <location>
        <begin position="1"/>
        <end position="118"/>
    </location>
</feature>